<sequence length="491" mass="56901">MIRNVLRDKPPLSRDSCCVRFFGLEKCSFLSIISTILLPSIIAVATIILSEHQSNLAQKNREKDIDLARQQREQDFDLANRTRVQTHELEENRRRQDRELANEMRVQDLLIANNIRQDGIVSTFIRETSELLIRQNFSLDFYNRMMVLRPKILTVFRQLDDPKRKYFVIQFLHESRLIVTGKNPLDMTGVDLTGVDFSSPFRRDDRRSRMWHISLVGAIIVNASFVSRDIRHCNFTETFADGANFTASILFDVLFYQASLRSATFFNAGFSTSEFMGADLTGADLRGLYTGIPDFDRDPFPFIGAILPDGRKLKGQNLIVAGNAEKVTTGFDCFNFERKPSLGDILPFWIRENDKVITMPYGMDEVRKGCYFTAKPSQNFSRIYQLIDMKRYSKIIQYGEAYFKFQAYIRSPRNTRSCAFFEYMDEKHLRLGNLSLSNENKNGSTQTDVIHIHQSTRYMEVQLIFEPNHNNSLTQITMMDDIEFRLVSLRG</sequence>
<keyword evidence="1" id="KW-1133">Transmembrane helix</keyword>
<comment type="caution">
    <text evidence="2">The sequence shown here is derived from an EMBL/GenBank/DDBJ whole genome shotgun (WGS) entry which is preliminary data.</text>
</comment>
<feature type="transmembrane region" description="Helical" evidence="1">
    <location>
        <begin position="29"/>
        <end position="49"/>
    </location>
</feature>
<gene>
    <name evidence="2" type="ORF">EDS130_LOCUS44293</name>
</gene>
<dbReference type="Pfam" id="PF00805">
    <property type="entry name" value="Pentapeptide"/>
    <property type="match status" value="1"/>
</dbReference>
<reference evidence="2" key="1">
    <citation type="submission" date="2021-02" db="EMBL/GenBank/DDBJ databases">
        <authorList>
            <person name="Nowell W R."/>
        </authorList>
    </citation>
    <scope>NUCLEOTIDE SEQUENCE</scope>
</reference>
<organism evidence="2 3">
    <name type="scientific">Adineta ricciae</name>
    <name type="common">Rotifer</name>
    <dbReference type="NCBI Taxonomy" id="249248"/>
    <lineage>
        <taxon>Eukaryota</taxon>
        <taxon>Metazoa</taxon>
        <taxon>Spiralia</taxon>
        <taxon>Gnathifera</taxon>
        <taxon>Rotifera</taxon>
        <taxon>Eurotatoria</taxon>
        <taxon>Bdelloidea</taxon>
        <taxon>Adinetida</taxon>
        <taxon>Adinetidae</taxon>
        <taxon>Adineta</taxon>
    </lineage>
</organism>
<evidence type="ECO:0008006" key="4">
    <source>
        <dbReference type="Google" id="ProtNLM"/>
    </source>
</evidence>
<dbReference type="EMBL" id="CAJNOJ010000833">
    <property type="protein sequence ID" value="CAF1527223.1"/>
    <property type="molecule type" value="Genomic_DNA"/>
</dbReference>
<dbReference type="Proteomes" id="UP000663852">
    <property type="component" value="Unassembled WGS sequence"/>
</dbReference>
<dbReference type="Gene3D" id="2.160.20.80">
    <property type="entry name" value="E3 ubiquitin-protein ligase SopA"/>
    <property type="match status" value="1"/>
</dbReference>
<dbReference type="SUPFAM" id="SSF141571">
    <property type="entry name" value="Pentapeptide repeat-like"/>
    <property type="match status" value="1"/>
</dbReference>
<evidence type="ECO:0000256" key="1">
    <source>
        <dbReference type="SAM" id="Phobius"/>
    </source>
</evidence>
<keyword evidence="1" id="KW-0812">Transmembrane</keyword>
<proteinExistence type="predicted"/>
<keyword evidence="1" id="KW-0472">Membrane</keyword>
<protein>
    <recommendedName>
        <fullName evidence="4">Pentapeptide repeat-containing protein</fullName>
    </recommendedName>
</protein>
<dbReference type="AlphaFoldDB" id="A0A815V8G6"/>
<dbReference type="InterPro" id="IPR001646">
    <property type="entry name" value="5peptide_repeat"/>
</dbReference>
<evidence type="ECO:0000313" key="2">
    <source>
        <dbReference type="EMBL" id="CAF1527223.1"/>
    </source>
</evidence>
<accession>A0A815V8G6</accession>
<name>A0A815V8G6_ADIRI</name>
<dbReference type="OrthoDB" id="9989223at2759"/>
<evidence type="ECO:0000313" key="3">
    <source>
        <dbReference type="Proteomes" id="UP000663852"/>
    </source>
</evidence>